<evidence type="ECO:0000313" key="2">
    <source>
        <dbReference type="EMBL" id="JAS48338.1"/>
    </source>
</evidence>
<sequence>QALNILIVLYTRARTSHIQHSGKMMSHPKSSKAIVKRLTSPRGSKAEEPADTHVMPHAIDIDEFPPGPFLEATTSSPPVDYRQPTQQSSSRNGSLESRSIRSSNKERRSKVPKLMRSSVVPFNMEILPPFAALAPGESTHEKLSRVLEKFNNIYLTEELIPPPERKADD</sequence>
<organism evidence="2">
    <name type="scientific">Cuerna arida</name>
    <dbReference type="NCBI Taxonomy" id="1464854"/>
    <lineage>
        <taxon>Eukaryota</taxon>
        <taxon>Metazoa</taxon>
        <taxon>Ecdysozoa</taxon>
        <taxon>Arthropoda</taxon>
        <taxon>Hexapoda</taxon>
        <taxon>Insecta</taxon>
        <taxon>Pterygota</taxon>
        <taxon>Neoptera</taxon>
        <taxon>Paraneoptera</taxon>
        <taxon>Hemiptera</taxon>
        <taxon>Auchenorrhyncha</taxon>
        <taxon>Membracoidea</taxon>
        <taxon>Cicadellidae</taxon>
        <taxon>Cicadellinae</taxon>
        <taxon>Proconiini</taxon>
        <taxon>Cuerna</taxon>
    </lineage>
</organism>
<name>A0A1B6FDS1_9HEMI</name>
<protein>
    <submittedName>
        <fullName evidence="2">Uncharacterized protein</fullName>
    </submittedName>
</protein>
<reference evidence="2" key="1">
    <citation type="submission" date="2015-11" db="EMBL/GenBank/DDBJ databases">
        <title>De novo transcriptome assembly of four potential Pierce s Disease insect vectors from Arizona vineyards.</title>
        <authorList>
            <person name="Tassone E.E."/>
        </authorList>
    </citation>
    <scope>NUCLEOTIDE SEQUENCE</scope>
</reference>
<feature type="non-terminal residue" evidence="2">
    <location>
        <position position="1"/>
    </location>
</feature>
<proteinExistence type="predicted"/>
<feature type="compositionally biased region" description="Low complexity" evidence="1">
    <location>
        <begin position="88"/>
        <end position="97"/>
    </location>
</feature>
<feature type="compositionally biased region" description="Polar residues" evidence="1">
    <location>
        <begin position="72"/>
        <end position="87"/>
    </location>
</feature>
<accession>A0A1B6FDS1</accession>
<evidence type="ECO:0000256" key="1">
    <source>
        <dbReference type="SAM" id="MobiDB-lite"/>
    </source>
</evidence>
<feature type="region of interest" description="Disordered" evidence="1">
    <location>
        <begin position="39"/>
        <end position="113"/>
    </location>
</feature>
<dbReference type="EMBL" id="GECZ01021431">
    <property type="protein sequence ID" value="JAS48338.1"/>
    <property type="molecule type" value="Transcribed_RNA"/>
</dbReference>
<gene>
    <name evidence="2" type="ORF">g.4793</name>
</gene>
<dbReference type="AlphaFoldDB" id="A0A1B6FDS1"/>